<feature type="region of interest" description="Disordered" evidence="1">
    <location>
        <begin position="69"/>
        <end position="151"/>
    </location>
</feature>
<feature type="compositionally biased region" description="Polar residues" evidence="1">
    <location>
        <begin position="104"/>
        <end position="114"/>
    </location>
</feature>
<name>A0A9P5YQW2_9AGAR</name>
<evidence type="ECO:0000313" key="4">
    <source>
        <dbReference type="Proteomes" id="UP000807469"/>
    </source>
</evidence>
<organism evidence="3 4">
    <name type="scientific">Pholiota conissans</name>
    <dbReference type="NCBI Taxonomy" id="109636"/>
    <lineage>
        <taxon>Eukaryota</taxon>
        <taxon>Fungi</taxon>
        <taxon>Dikarya</taxon>
        <taxon>Basidiomycota</taxon>
        <taxon>Agaricomycotina</taxon>
        <taxon>Agaricomycetes</taxon>
        <taxon>Agaricomycetidae</taxon>
        <taxon>Agaricales</taxon>
        <taxon>Agaricineae</taxon>
        <taxon>Strophariaceae</taxon>
        <taxon>Pholiota</taxon>
    </lineage>
</organism>
<gene>
    <name evidence="3" type="ORF">BDN70DRAFT_900037</name>
</gene>
<dbReference type="Proteomes" id="UP000807469">
    <property type="component" value="Unassembled WGS sequence"/>
</dbReference>
<feature type="compositionally biased region" description="Basic residues" evidence="1">
    <location>
        <begin position="1"/>
        <end position="10"/>
    </location>
</feature>
<sequence length="744" mass="82726">MYPSTRRTRAKNANTHPGDAIPKQSRRTKEQIEAAKEAEKIAKKKKEAANHKKLANIAQAADNIVLEAQAQAASEPRVRPSKRPLKREYAMLNVTDADKENHSATDTGEQSDSYAPSEAPTSEPIIDPASDSDNHASEPPQKKRGRPKKALVLKEVKARRRHLDPILEIEEHESLEKETRDDILMTGVDEREVHRSHAGTSQGLPFKAGLKKSWMSQRNGNSVTVTQVESQNIPQAKARSSVVFPSPPAPETPLSQPGRPRPRPRPRRPNIPEVQAPDARFLSVDGEDFCNDEGLEHSPVKIGGGIPDDECDLEEYEAAKSSPVKAGKRVTSNGIVNVHATAQTAPNGPRKDVPPFSKTVKTQTMSQLGEMRSIPNIYAESGRNDFNINPEPIPPMKEAPRHPVHRAAPTANTYSKPSQNGQKHNDSDNEIGSELDEDPRASVAPSEGINTSRSRRFRGAGRSNAPTYDSLPDGATREIFKEIFMPTVAKYLVKLTTDIWSTNTAEYTRVIQAVWNQVFPKATYTFSQYGSRCEVTRLITQRTYEWRSRFASSAIDAVLDLEASGDNYQDPGYRADWVSWVLDENFLPFLYSDNESDNPEEWSGTFASTLITKTLASHLTYTADAIIVKKLKDLEAKQPTGALALATTAVERALILWDEGLLDSWHRLRDKDRPSLPKFDAANWSSNTKSWYAPIATLDSESWKDLLEIASEHMKPVSRKPPTSKVVNDGLGNRALLVARPRRK</sequence>
<evidence type="ECO:0000313" key="3">
    <source>
        <dbReference type="EMBL" id="KAF9473085.1"/>
    </source>
</evidence>
<feature type="compositionally biased region" description="Basic residues" evidence="1">
    <location>
        <begin position="142"/>
        <end position="151"/>
    </location>
</feature>
<reference evidence="3" key="1">
    <citation type="submission" date="2020-11" db="EMBL/GenBank/DDBJ databases">
        <authorList>
            <consortium name="DOE Joint Genome Institute"/>
            <person name="Ahrendt S."/>
            <person name="Riley R."/>
            <person name="Andreopoulos W."/>
            <person name="Labutti K."/>
            <person name="Pangilinan J."/>
            <person name="Ruiz-Duenas F.J."/>
            <person name="Barrasa J.M."/>
            <person name="Sanchez-Garcia M."/>
            <person name="Camarero S."/>
            <person name="Miyauchi S."/>
            <person name="Serrano A."/>
            <person name="Linde D."/>
            <person name="Babiker R."/>
            <person name="Drula E."/>
            <person name="Ayuso-Fernandez I."/>
            <person name="Pacheco R."/>
            <person name="Padilla G."/>
            <person name="Ferreira P."/>
            <person name="Barriuso J."/>
            <person name="Kellner H."/>
            <person name="Castanera R."/>
            <person name="Alfaro M."/>
            <person name="Ramirez L."/>
            <person name="Pisabarro A.G."/>
            <person name="Kuo A."/>
            <person name="Tritt A."/>
            <person name="Lipzen A."/>
            <person name="He G."/>
            <person name="Yan M."/>
            <person name="Ng V."/>
            <person name="Cullen D."/>
            <person name="Martin F."/>
            <person name="Rosso M.-N."/>
            <person name="Henrissat B."/>
            <person name="Hibbett D."/>
            <person name="Martinez A.T."/>
            <person name="Grigoriev I.V."/>
        </authorList>
    </citation>
    <scope>NUCLEOTIDE SEQUENCE</scope>
    <source>
        <strain evidence="3">CIRM-BRFM 674</strain>
    </source>
</reference>
<dbReference type="Pfam" id="PF20149">
    <property type="entry name" value="DUF6532"/>
    <property type="match status" value="1"/>
</dbReference>
<feature type="compositionally biased region" description="Basic and acidic residues" evidence="1">
    <location>
        <begin position="27"/>
        <end position="41"/>
    </location>
</feature>
<protein>
    <recommendedName>
        <fullName evidence="2">DUF6532 domain-containing protein</fullName>
    </recommendedName>
</protein>
<evidence type="ECO:0000259" key="2">
    <source>
        <dbReference type="Pfam" id="PF20149"/>
    </source>
</evidence>
<feature type="region of interest" description="Disordered" evidence="1">
    <location>
        <begin position="380"/>
        <end position="472"/>
    </location>
</feature>
<dbReference type="InterPro" id="IPR045341">
    <property type="entry name" value="DUF6532"/>
</dbReference>
<feature type="compositionally biased region" description="Acidic residues" evidence="1">
    <location>
        <begin position="428"/>
        <end position="437"/>
    </location>
</feature>
<comment type="caution">
    <text evidence="3">The sequence shown here is derived from an EMBL/GenBank/DDBJ whole genome shotgun (WGS) entry which is preliminary data.</text>
</comment>
<feature type="region of interest" description="Disordered" evidence="1">
    <location>
        <begin position="1"/>
        <end position="50"/>
    </location>
</feature>
<feature type="domain" description="DUF6532" evidence="2">
    <location>
        <begin position="493"/>
        <end position="660"/>
    </location>
</feature>
<feature type="region of interest" description="Disordered" evidence="1">
    <location>
        <begin position="215"/>
        <end position="279"/>
    </location>
</feature>
<feature type="compositionally biased region" description="Polar residues" evidence="1">
    <location>
        <begin position="410"/>
        <end position="422"/>
    </location>
</feature>
<dbReference type="OrthoDB" id="2755811at2759"/>
<evidence type="ECO:0000256" key="1">
    <source>
        <dbReference type="SAM" id="MobiDB-lite"/>
    </source>
</evidence>
<dbReference type="EMBL" id="MU155471">
    <property type="protein sequence ID" value="KAF9473085.1"/>
    <property type="molecule type" value="Genomic_DNA"/>
</dbReference>
<feature type="compositionally biased region" description="Polar residues" evidence="1">
    <location>
        <begin position="215"/>
        <end position="234"/>
    </location>
</feature>
<dbReference type="AlphaFoldDB" id="A0A9P5YQW2"/>
<accession>A0A9P5YQW2</accession>
<proteinExistence type="predicted"/>
<keyword evidence="4" id="KW-1185">Reference proteome</keyword>